<evidence type="ECO:0000256" key="5">
    <source>
        <dbReference type="PROSITE-ProRule" id="PRU00277"/>
    </source>
</evidence>
<keyword evidence="3 5" id="KW-0697">Rotamase</keyword>
<dbReference type="SUPFAM" id="SSF54534">
    <property type="entry name" value="FKBP-like"/>
    <property type="match status" value="1"/>
</dbReference>
<evidence type="ECO:0000256" key="3">
    <source>
        <dbReference type="ARBA" id="ARBA00023110"/>
    </source>
</evidence>
<evidence type="ECO:0000313" key="10">
    <source>
        <dbReference type="Proteomes" id="UP000198310"/>
    </source>
</evidence>
<keyword evidence="10" id="KW-1185">Reference proteome</keyword>
<evidence type="ECO:0000256" key="7">
    <source>
        <dbReference type="SAM" id="SignalP"/>
    </source>
</evidence>
<feature type="signal peptide" evidence="7">
    <location>
        <begin position="1"/>
        <end position="27"/>
    </location>
</feature>
<dbReference type="EC" id="5.2.1.8" evidence="6"/>
<accession>A0A238ZQ62</accession>
<dbReference type="PANTHER" id="PTHR43811">
    <property type="entry name" value="FKBP-TYPE PEPTIDYL-PROLYL CIS-TRANS ISOMERASE FKPA"/>
    <property type="match status" value="1"/>
</dbReference>
<dbReference type="AlphaFoldDB" id="A0A238ZQ62"/>
<comment type="catalytic activity">
    <reaction evidence="1 5 6">
        <text>[protein]-peptidylproline (omega=180) = [protein]-peptidylproline (omega=0)</text>
        <dbReference type="Rhea" id="RHEA:16237"/>
        <dbReference type="Rhea" id="RHEA-COMP:10747"/>
        <dbReference type="Rhea" id="RHEA-COMP:10748"/>
        <dbReference type="ChEBI" id="CHEBI:83833"/>
        <dbReference type="ChEBI" id="CHEBI:83834"/>
        <dbReference type="EC" id="5.2.1.8"/>
    </reaction>
</comment>
<evidence type="ECO:0000256" key="2">
    <source>
        <dbReference type="ARBA" id="ARBA00006577"/>
    </source>
</evidence>
<organism evidence="9 10">
    <name type="scientific">Hymenobacter mucosus</name>
    <dbReference type="NCBI Taxonomy" id="1411120"/>
    <lineage>
        <taxon>Bacteria</taxon>
        <taxon>Pseudomonadati</taxon>
        <taxon>Bacteroidota</taxon>
        <taxon>Cytophagia</taxon>
        <taxon>Cytophagales</taxon>
        <taxon>Hymenobacteraceae</taxon>
        <taxon>Hymenobacter</taxon>
    </lineage>
</organism>
<name>A0A238ZQ62_9BACT</name>
<dbReference type="InterPro" id="IPR001179">
    <property type="entry name" value="PPIase_FKBP_dom"/>
</dbReference>
<dbReference type="Pfam" id="PF00254">
    <property type="entry name" value="FKBP_C"/>
    <property type="match status" value="1"/>
</dbReference>
<keyword evidence="4 5" id="KW-0413">Isomerase</keyword>
<protein>
    <recommendedName>
        <fullName evidence="6">Peptidyl-prolyl cis-trans isomerase</fullName>
        <ecNumber evidence="6">5.2.1.8</ecNumber>
    </recommendedName>
</protein>
<reference evidence="10" key="1">
    <citation type="submission" date="2017-06" db="EMBL/GenBank/DDBJ databases">
        <authorList>
            <person name="Varghese N."/>
            <person name="Submissions S."/>
        </authorList>
    </citation>
    <scope>NUCLEOTIDE SEQUENCE [LARGE SCALE GENOMIC DNA]</scope>
    <source>
        <strain evidence="10">DSM 28041</strain>
    </source>
</reference>
<dbReference type="PROSITE" id="PS50059">
    <property type="entry name" value="FKBP_PPIASE"/>
    <property type="match status" value="1"/>
</dbReference>
<dbReference type="PANTHER" id="PTHR43811:SF19">
    <property type="entry name" value="39 KDA FK506-BINDING NUCLEAR PROTEIN"/>
    <property type="match status" value="1"/>
</dbReference>
<dbReference type="EMBL" id="FZNS01000009">
    <property type="protein sequence ID" value="SNR85282.1"/>
    <property type="molecule type" value="Genomic_DNA"/>
</dbReference>
<dbReference type="InterPro" id="IPR046357">
    <property type="entry name" value="PPIase_dom_sf"/>
</dbReference>
<comment type="similarity">
    <text evidence="2 6">Belongs to the FKBP-type PPIase family.</text>
</comment>
<evidence type="ECO:0000256" key="6">
    <source>
        <dbReference type="RuleBase" id="RU003915"/>
    </source>
</evidence>
<evidence type="ECO:0000256" key="1">
    <source>
        <dbReference type="ARBA" id="ARBA00000971"/>
    </source>
</evidence>
<sequence length="165" mass="17620">MLRTTSSFLLCAAVLLGGSLLVRPAIAQQALPTAPAQAAPDSVLARATQTASGMRYAIRQPGTGAVAQPGDRVLVHYTGFLPSGRIFDASVRQGGPLKIRAGRGEVIKGWDEVLLLLPQGARARVWVPAQLAYADKGVRDPDDTNHYLIPPNTDLVFELEIVKVK</sequence>
<dbReference type="Gene3D" id="3.10.50.40">
    <property type="match status" value="1"/>
</dbReference>
<feature type="domain" description="PPIase FKBP-type" evidence="8">
    <location>
        <begin position="70"/>
        <end position="165"/>
    </location>
</feature>
<dbReference type="Proteomes" id="UP000198310">
    <property type="component" value="Unassembled WGS sequence"/>
</dbReference>
<keyword evidence="7" id="KW-0732">Signal</keyword>
<proteinExistence type="inferred from homology"/>
<dbReference type="RefSeq" id="WP_089333617.1">
    <property type="nucleotide sequence ID" value="NZ_FZNS01000009.1"/>
</dbReference>
<evidence type="ECO:0000256" key="4">
    <source>
        <dbReference type="ARBA" id="ARBA00023235"/>
    </source>
</evidence>
<feature type="chain" id="PRO_5012828134" description="Peptidyl-prolyl cis-trans isomerase" evidence="7">
    <location>
        <begin position="28"/>
        <end position="165"/>
    </location>
</feature>
<evidence type="ECO:0000259" key="8">
    <source>
        <dbReference type="PROSITE" id="PS50059"/>
    </source>
</evidence>
<gene>
    <name evidence="9" type="ORF">SAMN06269173_10941</name>
</gene>
<evidence type="ECO:0000313" key="9">
    <source>
        <dbReference type="EMBL" id="SNR85282.1"/>
    </source>
</evidence>
<dbReference type="GO" id="GO:0003755">
    <property type="term" value="F:peptidyl-prolyl cis-trans isomerase activity"/>
    <property type="evidence" value="ECO:0007669"/>
    <property type="project" value="UniProtKB-UniRule"/>
</dbReference>